<dbReference type="AlphaFoldDB" id="A0A438AH36"/>
<evidence type="ECO:0000313" key="8">
    <source>
        <dbReference type="Proteomes" id="UP000285908"/>
    </source>
</evidence>
<comment type="caution">
    <text evidence="7">The sequence shown here is derived from an EMBL/GenBank/DDBJ whole genome shotgun (WGS) entry which is preliminary data.</text>
</comment>
<dbReference type="EMBL" id="RQXX01000003">
    <property type="protein sequence ID" value="RVV98020.1"/>
    <property type="molecule type" value="Genomic_DNA"/>
</dbReference>
<protein>
    <recommendedName>
        <fullName evidence="6">Ribosomal RNA small subunit methyltransferase G</fullName>
        <ecNumber evidence="6">2.1.1.170</ecNumber>
    </recommendedName>
    <alternativeName>
        <fullName evidence="6">16S rRNA 7-methylguanosine methyltransferase</fullName>
        <shortName evidence="6">16S rRNA m7G methyltransferase</shortName>
    </alternativeName>
</protein>
<dbReference type="Pfam" id="PF02527">
    <property type="entry name" value="GidB"/>
    <property type="match status" value="1"/>
</dbReference>
<comment type="caution">
    <text evidence="6">Lacks conserved residue(s) required for the propagation of feature annotation.</text>
</comment>
<evidence type="ECO:0000256" key="4">
    <source>
        <dbReference type="ARBA" id="ARBA00022679"/>
    </source>
</evidence>
<comment type="subcellular location">
    <subcellularLocation>
        <location evidence="6">Cytoplasm</location>
    </subcellularLocation>
</comment>
<feature type="binding site" evidence="6">
    <location>
        <position position="66"/>
    </location>
    <ligand>
        <name>S-adenosyl-L-methionine</name>
        <dbReference type="ChEBI" id="CHEBI:59789"/>
    </ligand>
</feature>
<dbReference type="EC" id="2.1.1.170" evidence="6"/>
<organism evidence="7 8">
    <name type="scientific">Mesobaculum littorinae</name>
    <dbReference type="NCBI Taxonomy" id="2486419"/>
    <lineage>
        <taxon>Bacteria</taxon>
        <taxon>Pseudomonadati</taxon>
        <taxon>Pseudomonadota</taxon>
        <taxon>Alphaproteobacteria</taxon>
        <taxon>Rhodobacterales</taxon>
        <taxon>Roseobacteraceae</taxon>
        <taxon>Mesobaculum</taxon>
    </lineage>
</organism>
<keyword evidence="1 6" id="KW-0963">Cytoplasm</keyword>
<dbReference type="SUPFAM" id="SSF53335">
    <property type="entry name" value="S-adenosyl-L-methionine-dependent methyltransferases"/>
    <property type="match status" value="1"/>
</dbReference>
<dbReference type="PANTHER" id="PTHR31760:SF0">
    <property type="entry name" value="S-ADENOSYL-L-METHIONINE-DEPENDENT METHYLTRANSFERASES SUPERFAMILY PROTEIN"/>
    <property type="match status" value="1"/>
</dbReference>
<dbReference type="Proteomes" id="UP000285908">
    <property type="component" value="Unassembled WGS sequence"/>
</dbReference>
<dbReference type="PIRSF" id="PIRSF003078">
    <property type="entry name" value="GidB"/>
    <property type="match status" value="1"/>
</dbReference>
<name>A0A438AH36_9RHOB</name>
<dbReference type="GO" id="GO:0070043">
    <property type="term" value="F:rRNA (guanine-N7-)-methyltransferase activity"/>
    <property type="evidence" value="ECO:0007669"/>
    <property type="project" value="UniProtKB-UniRule"/>
</dbReference>
<evidence type="ECO:0000313" key="7">
    <source>
        <dbReference type="EMBL" id="RVV98020.1"/>
    </source>
</evidence>
<comment type="catalytic activity">
    <reaction evidence="6">
        <text>guanosine(527) in 16S rRNA + S-adenosyl-L-methionine = N(7)-methylguanosine(527) in 16S rRNA + S-adenosyl-L-homocysteine</text>
        <dbReference type="Rhea" id="RHEA:42732"/>
        <dbReference type="Rhea" id="RHEA-COMP:10209"/>
        <dbReference type="Rhea" id="RHEA-COMP:10210"/>
        <dbReference type="ChEBI" id="CHEBI:57856"/>
        <dbReference type="ChEBI" id="CHEBI:59789"/>
        <dbReference type="ChEBI" id="CHEBI:74269"/>
        <dbReference type="ChEBI" id="CHEBI:74480"/>
        <dbReference type="EC" id="2.1.1.170"/>
    </reaction>
</comment>
<feature type="binding site" evidence="6">
    <location>
        <position position="131"/>
    </location>
    <ligand>
        <name>S-adenosyl-L-methionine</name>
        <dbReference type="ChEBI" id="CHEBI:59789"/>
    </ligand>
</feature>
<gene>
    <name evidence="6 7" type="primary">rsmG</name>
    <name evidence="7" type="ORF">EKE94_11180</name>
</gene>
<dbReference type="InterPro" id="IPR029063">
    <property type="entry name" value="SAM-dependent_MTases_sf"/>
</dbReference>
<sequence>MNDLTQHVSRETVEKLRAFERLVLKWSPAINLISKNDLPSIWQRHILDSLQILTHASDWTTWTDIGSGGGFPGVIVACAASSSQSVTMIESDARKAAFLRTAVREIGLPAQVIAQRIEDAPPQKADIVSARALAPLEKLLGLSVPHLKDSGTAIFLKGNRYEAEIRDADAAWTFSCAVHDSKTAPDGKILLIGDIRRRGGE</sequence>
<evidence type="ECO:0000256" key="2">
    <source>
        <dbReference type="ARBA" id="ARBA00022552"/>
    </source>
</evidence>
<dbReference type="HAMAP" id="MF_00074">
    <property type="entry name" value="16SrRNA_methyltr_G"/>
    <property type="match status" value="1"/>
</dbReference>
<evidence type="ECO:0000256" key="5">
    <source>
        <dbReference type="ARBA" id="ARBA00022691"/>
    </source>
</evidence>
<keyword evidence="8" id="KW-1185">Reference proteome</keyword>
<proteinExistence type="inferred from homology"/>
<dbReference type="RefSeq" id="WP_127906685.1">
    <property type="nucleotide sequence ID" value="NZ_RQXX01000003.1"/>
</dbReference>
<dbReference type="PANTHER" id="PTHR31760">
    <property type="entry name" value="S-ADENOSYL-L-METHIONINE-DEPENDENT METHYLTRANSFERASES SUPERFAMILY PROTEIN"/>
    <property type="match status" value="1"/>
</dbReference>
<keyword evidence="3 6" id="KW-0489">Methyltransferase</keyword>
<reference evidence="7 8" key="1">
    <citation type="submission" date="2018-11" db="EMBL/GenBank/DDBJ databases">
        <title>Mesobaculum littorinae gen. nov., sp. nov., isolated from Littorina scabra that represents a novel genus of the order Rhodobacteraceae.</title>
        <authorList>
            <person name="Li F."/>
        </authorList>
    </citation>
    <scope>NUCLEOTIDE SEQUENCE [LARGE SCALE GENOMIC DNA]</scope>
    <source>
        <strain evidence="7 8">M0103</strain>
    </source>
</reference>
<dbReference type="NCBIfam" id="TIGR00138">
    <property type="entry name" value="rsmG_gidB"/>
    <property type="match status" value="1"/>
</dbReference>
<accession>A0A438AH36</accession>
<keyword evidence="4 6" id="KW-0808">Transferase</keyword>
<feature type="binding site" evidence="6">
    <location>
        <begin position="117"/>
        <end position="118"/>
    </location>
    <ligand>
        <name>S-adenosyl-L-methionine</name>
        <dbReference type="ChEBI" id="CHEBI:59789"/>
    </ligand>
</feature>
<keyword evidence="5 6" id="KW-0949">S-adenosyl-L-methionine</keyword>
<comment type="similarity">
    <text evidence="6">Belongs to the methyltransferase superfamily. RNA methyltransferase RsmG family.</text>
</comment>
<dbReference type="Gene3D" id="3.40.50.150">
    <property type="entry name" value="Vaccinia Virus protein VP39"/>
    <property type="match status" value="1"/>
</dbReference>
<evidence type="ECO:0000256" key="6">
    <source>
        <dbReference type="HAMAP-Rule" id="MF_00074"/>
    </source>
</evidence>
<keyword evidence="2 6" id="KW-0698">rRNA processing</keyword>
<evidence type="ECO:0000256" key="3">
    <source>
        <dbReference type="ARBA" id="ARBA00022603"/>
    </source>
</evidence>
<feature type="binding site" evidence="6">
    <location>
        <position position="71"/>
    </location>
    <ligand>
        <name>S-adenosyl-L-methionine</name>
        <dbReference type="ChEBI" id="CHEBI:59789"/>
    </ligand>
</feature>
<evidence type="ECO:0000256" key="1">
    <source>
        <dbReference type="ARBA" id="ARBA00022490"/>
    </source>
</evidence>
<dbReference type="GO" id="GO:0005829">
    <property type="term" value="C:cytosol"/>
    <property type="evidence" value="ECO:0007669"/>
    <property type="project" value="TreeGrafter"/>
</dbReference>
<comment type="function">
    <text evidence="6">Specifically methylates the N7 position of guanine in position 527 of 16S rRNA.</text>
</comment>
<dbReference type="OrthoDB" id="9808773at2"/>
<dbReference type="InterPro" id="IPR003682">
    <property type="entry name" value="rRNA_ssu_MeTfrase_G"/>
</dbReference>